<dbReference type="FunFam" id="3.30.200.20:FF:000489">
    <property type="entry name" value="Inactive receptor-like serine/threonine-protein kinase"/>
    <property type="match status" value="1"/>
</dbReference>
<dbReference type="Pfam" id="PF13855">
    <property type="entry name" value="LRR_8"/>
    <property type="match status" value="1"/>
</dbReference>
<dbReference type="AlphaFoldDB" id="A0A9Q0HQQ8"/>
<feature type="signal peptide" evidence="10">
    <location>
        <begin position="1"/>
        <end position="24"/>
    </location>
</feature>
<dbReference type="InterPro" id="IPR000719">
    <property type="entry name" value="Prot_kinase_dom"/>
</dbReference>
<keyword evidence="6 9" id="KW-0472">Membrane</keyword>
<evidence type="ECO:0000313" key="12">
    <source>
        <dbReference type="EMBL" id="KAJ1694440.1"/>
    </source>
</evidence>
<comment type="caution">
    <text evidence="12">The sequence shown here is derived from an EMBL/GenBank/DDBJ whole genome shotgun (WGS) entry which is preliminary data.</text>
</comment>
<dbReference type="EMBL" id="JAMQYH010000003">
    <property type="protein sequence ID" value="KAJ1694440.1"/>
    <property type="molecule type" value="Genomic_DNA"/>
</dbReference>
<evidence type="ECO:0000256" key="7">
    <source>
        <dbReference type="ARBA" id="ARBA00023180"/>
    </source>
</evidence>
<evidence type="ECO:0000313" key="13">
    <source>
        <dbReference type="Proteomes" id="UP001151287"/>
    </source>
</evidence>
<dbReference type="PANTHER" id="PTHR46084">
    <property type="entry name" value="PROTEIN MALE DISCOVERER 2"/>
    <property type="match status" value="1"/>
</dbReference>
<evidence type="ECO:0000256" key="4">
    <source>
        <dbReference type="ARBA" id="ARBA00022737"/>
    </source>
</evidence>
<feature type="domain" description="Protein kinase" evidence="11">
    <location>
        <begin position="367"/>
        <end position="641"/>
    </location>
</feature>
<evidence type="ECO:0000256" key="5">
    <source>
        <dbReference type="ARBA" id="ARBA00022989"/>
    </source>
</evidence>
<dbReference type="Pfam" id="PF07714">
    <property type="entry name" value="PK_Tyr_Ser-Thr"/>
    <property type="match status" value="1"/>
</dbReference>
<reference evidence="12" key="1">
    <citation type="journal article" date="2022" name="Cell">
        <title>Repeat-based holocentromeres influence genome architecture and karyotype evolution.</title>
        <authorList>
            <person name="Hofstatter P.G."/>
            <person name="Thangavel G."/>
            <person name="Lux T."/>
            <person name="Neumann P."/>
            <person name="Vondrak T."/>
            <person name="Novak P."/>
            <person name="Zhang M."/>
            <person name="Costa L."/>
            <person name="Castellani M."/>
            <person name="Scott A."/>
            <person name="Toegelov H."/>
            <person name="Fuchs J."/>
            <person name="Mata-Sucre Y."/>
            <person name="Dias Y."/>
            <person name="Vanzela A.L.L."/>
            <person name="Huettel B."/>
            <person name="Almeida C.C.S."/>
            <person name="Simkova H."/>
            <person name="Souza G."/>
            <person name="Pedrosa-Harand A."/>
            <person name="Macas J."/>
            <person name="Mayer K.F.X."/>
            <person name="Houben A."/>
            <person name="Marques A."/>
        </authorList>
    </citation>
    <scope>NUCLEOTIDE SEQUENCE</scope>
    <source>
        <strain evidence="12">RhyBre1mFocal</strain>
    </source>
</reference>
<dbReference type="InterPro" id="IPR013210">
    <property type="entry name" value="LRR_N_plant-typ"/>
</dbReference>
<evidence type="ECO:0000256" key="3">
    <source>
        <dbReference type="ARBA" id="ARBA00022729"/>
    </source>
</evidence>
<accession>A0A9Q0HQQ8</accession>
<comment type="subcellular location">
    <subcellularLocation>
        <location evidence="8">Endomembrane system</location>
        <topology evidence="8">Single-pass type I membrane protein</topology>
    </subcellularLocation>
</comment>
<keyword evidence="5 9" id="KW-1133">Transmembrane helix</keyword>
<evidence type="ECO:0000256" key="8">
    <source>
        <dbReference type="ARBA" id="ARBA00046288"/>
    </source>
</evidence>
<dbReference type="GO" id="GO:0004672">
    <property type="term" value="F:protein kinase activity"/>
    <property type="evidence" value="ECO:0007669"/>
    <property type="project" value="InterPro"/>
</dbReference>
<protein>
    <recommendedName>
        <fullName evidence="11">Protein kinase domain-containing protein</fullName>
    </recommendedName>
</protein>
<dbReference type="Pfam" id="PF00560">
    <property type="entry name" value="LRR_1"/>
    <property type="match status" value="1"/>
</dbReference>
<dbReference type="InterPro" id="IPR011009">
    <property type="entry name" value="Kinase-like_dom_sf"/>
</dbReference>
<dbReference type="FunFam" id="3.80.10.10:FF:000275">
    <property type="entry name" value="Leucine-rich repeat receptor-like protein kinase"/>
    <property type="match status" value="1"/>
</dbReference>
<keyword evidence="7" id="KW-0325">Glycoprotein</keyword>
<keyword evidence="4" id="KW-0677">Repeat</keyword>
<dbReference type="InterPro" id="IPR001245">
    <property type="entry name" value="Ser-Thr/Tyr_kinase_cat_dom"/>
</dbReference>
<evidence type="ECO:0000259" key="11">
    <source>
        <dbReference type="PROSITE" id="PS50011"/>
    </source>
</evidence>
<dbReference type="Pfam" id="PF08263">
    <property type="entry name" value="LRRNT_2"/>
    <property type="match status" value="1"/>
</dbReference>
<name>A0A9Q0HQQ8_9POAL</name>
<dbReference type="SUPFAM" id="SSF56112">
    <property type="entry name" value="Protein kinase-like (PK-like)"/>
    <property type="match status" value="1"/>
</dbReference>
<sequence>MKSSLAFSLLFLLAFDCGFHFAPSDSLLQEDVWILIAFKRAIFEDPLSVLSDWDAIRQDPCRWYGVNCSGKGNQLISLNLSNSSLKGFLAPELGHLSSLQELHLDNNLFMGTIPKQIGLLKNLAVLDLSVNRFTGPIPAELGNLSGIRKINLHSNGLTGTIPVEFSKLQNLVELRLDRNRLKGSLPGSVNTTFAHTDKVFTAHDSGNGLCQQSSHLRVADFSYNFLVGKIPACLKYLPRSSFQGNCFQDEYSVLQRTFKICNGGYVKGQPAQKGAYKESKDWHQHQNPRQPWWLLALEIITGVLVVVFIVTGIISASKSCKLKPALNLKTPWNQTQSWRDEVAISIDGELLKNIPRLSRQELEVACEDFSNIIGSTNETIVYKGTLKDGPEVAVISISISQANWGNYHEFFYQSKLADFARLNHENIAKFLGYSKESDPFTRMVAFEYASNGTLYEHLHYGEDGSYLSWIRRMKVAIGIAKGLRYLHTELQPPFALADLNSNAVYVTEDFTPKLVDFECWNMIFSNLENNQYHIHSVHGLPGSLEERNMDVQANTYAFGVILLEIISGRPSYCKDQGCLIEWAVQHLQNAEEIKKLVDPVLTNFKTEDLEVVCSAVTLCVEPDPSKRPSMQIIAGILENGIDLSVAAQLKESPLAWAELALSS</sequence>
<dbReference type="Gene3D" id="3.80.10.10">
    <property type="entry name" value="Ribonuclease Inhibitor"/>
    <property type="match status" value="2"/>
</dbReference>
<dbReference type="InterPro" id="IPR032675">
    <property type="entry name" value="LRR_dom_sf"/>
</dbReference>
<dbReference type="PROSITE" id="PS50011">
    <property type="entry name" value="PROTEIN_KINASE_DOM"/>
    <property type="match status" value="1"/>
</dbReference>
<dbReference type="OrthoDB" id="676979at2759"/>
<keyword evidence="2 9" id="KW-0812">Transmembrane</keyword>
<evidence type="ECO:0000256" key="2">
    <source>
        <dbReference type="ARBA" id="ARBA00022692"/>
    </source>
</evidence>
<organism evidence="12 13">
    <name type="scientific">Rhynchospora breviuscula</name>
    <dbReference type="NCBI Taxonomy" id="2022672"/>
    <lineage>
        <taxon>Eukaryota</taxon>
        <taxon>Viridiplantae</taxon>
        <taxon>Streptophyta</taxon>
        <taxon>Embryophyta</taxon>
        <taxon>Tracheophyta</taxon>
        <taxon>Spermatophyta</taxon>
        <taxon>Magnoliopsida</taxon>
        <taxon>Liliopsida</taxon>
        <taxon>Poales</taxon>
        <taxon>Cyperaceae</taxon>
        <taxon>Cyperoideae</taxon>
        <taxon>Rhynchosporeae</taxon>
        <taxon>Rhynchospora</taxon>
    </lineage>
</organism>
<dbReference type="InterPro" id="IPR001611">
    <property type="entry name" value="Leu-rich_rpt"/>
</dbReference>
<gene>
    <name evidence="12" type="ORF">LUZ63_011138</name>
</gene>
<evidence type="ECO:0000256" key="10">
    <source>
        <dbReference type="SAM" id="SignalP"/>
    </source>
</evidence>
<proteinExistence type="predicted"/>
<dbReference type="GO" id="GO:0005524">
    <property type="term" value="F:ATP binding"/>
    <property type="evidence" value="ECO:0007669"/>
    <property type="project" value="InterPro"/>
</dbReference>
<dbReference type="Gene3D" id="1.10.510.10">
    <property type="entry name" value="Transferase(Phosphotransferase) domain 1"/>
    <property type="match status" value="1"/>
</dbReference>
<dbReference type="SUPFAM" id="SSF52058">
    <property type="entry name" value="L domain-like"/>
    <property type="match status" value="1"/>
</dbReference>
<evidence type="ECO:0000256" key="1">
    <source>
        <dbReference type="ARBA" id="ARBA00022614"/>
    </source>
</evidence>
<keyword evidence="1" id="KW-0433">Leucine-rich repeat</keyword>
<evidence type="ECO:0000256" key="6">
    <source>
        <dbReference type="ARBA" id="ARBA00023136"/>
    </source>
</evidence>
<keyword evidence="3 10" id="KW-0732">Signal</keyword>
<evidence type="ECO:0000256" key="9">
    <source>
        <dbReference type="SAM" id="Phobius"/>
    </source>
</evidence>
<dbReference type="Proteomes" id="UP001151287">
    <property type="component" value="Unassembled WGS sequence"/>
</dbReference>
<keyword evidence="13" id="KW-1185">Reference proteome</keyword>
<feature type="transmembrane region" description="Helical" evidence="9">
    <location>
        <begin position="292"/>
        <end position="314"/>
    </location>
</feature>
<dbReference type="PANTHER" id="PTHR46084:SF41">
    <property type="entry name" value="LRR RECEPTOR-LIKE SERINE_THREONINE-PROTEIN KINASE-RELATED"/>
    <property type="match status" value="1"/>
</dbReference>
<dbReference type="Gene3D" id="3.30.200.20">
    <property type="entry name" value="Phosphorylase Kinase, domain 1"/>
    <property type="match status" value="1"/>
</dbReference>
<dbReference type="GO" id="GO:0012505">
    <property type="term" value="C:endomembrane system"/>
    <property type="evidence" value="ECO:0007669"/>
    <property type="project" value="UniProtKB-SubCell"/>
</dbReference>
<feature type="chain" id="PRO_5040271072" description="Protein kinase domain-containing protein" evidence="10">
    <location>
        <begin position="25"/>
        <end position="663"/>
    </location>
</feature>